<name>A0AAW1S3J3_9CHLO</name>
<sequence length="272" mass="29761">MLCFQQVAYGGPSPNPRTGHRPQVKAGHRLHNNTFRACSCRAQQDSETLASLPPELTHARNVKKAGLVLSGGLVAAGAAYMLSSDTELSAGIVQIATKALAAFAFVLGIAKVILQDKLAIELYDGGLVIEIVPSLKGPGLQEGAVEVRATGDLRGRGAFAAKDIPAGTFLGWYQGNLLSEQQYWHRYPSGTSDFCIGIDRQWTIDGREAAKSSSFRLSHINHSSSRSNLQRRTMRRERKVAFVTSQPLQEGQELLIDYGRTFWLGREHQELT</sequence>
<evidence type="ECO:0000313" key="3">
    <source>
        <dbReference type="EMBL" id="KAK9839996.1"/>
    </source>
</evidence>
<reference evidence="3 4" key="1">
    <citation type="journal article" date="2024" name="Nat. Commun.">
        <title>Phylogenomics reveals the evolutionary origins of lichenization in chlorophyte algae.</title>
        <authorList>
            <person name="Puginier C."/>
            <person name="Libourel C."/>
            <person name="Otte J."/>
            <person name="Skaloud P."/>
            <person name="Haon M."/>
            <person name="Grisel S."/>
            <person name="Petersen M."/>
            <person name="Berrin J.G."/>
            <person name="Delaux P.M."/>
            <person name="Dal Grande F."/>
            <person name="Keller J."/>
        </authorList>
    </citation>
    <scope>NUCLEOTIDE SEQUENCE [LARGE SCALE GENOMIC DNA]</scope>
    <source>
        <strain evidence="3 4">SAG 2145</strain>
    </source>
</reference>
<keyword evidence="1" id="KW-1133">Transmembrane helix</keyword>
<keyword evidence="4" id="KW-1185">Reference proteome</keyword>
<evidence type="ECO:0000256" key="1">
    <source>
        <dbReference type="SAM" id="Phobius"/>
    </source>
</evidence>
<dbReference type="InterPro" id="IPR001214">
    <property type="entry name" value="SET_dom"/>
</dbReference>
<keyword evidence="1" id="KW-0812">Transmembrane</keyword>
<feature type="transmembrane region" description="Helical" evidence="1">
    <location>
        <begin position="95"/>
        <end position="114"/>
    </location>
</feature>
<evidence type="ECO:0000313" key="4">
    <source>
        <dbReference type="Proteomes" id="UP001438707"/>
    </source>
</evidence>
<dbReference type="SUPFAM" id="SSF82199">
    <property type="entry name" value="SET domain"/>
    <property type="match status" value="1"/>
</dbReference>
<dbReference type="InterPro" id="IPR046341">
    <property type="entry name" value="SET_dom_sf"/>
</dbReference>
<dbReference type="EMBL" id="JALJOS010000004">
    <property type="protein sequence ID" value="KAK9839996.1"/>
    <property type="molecule type" value="Genomic_DNA"/>
</dbReference>
<organism evidence="3 4">
    <name type="scientific">Apatococcus lobatus</name>
    <dbReference type="NCBI Taxonomy" id="904363"/>
    <lineage>
        <taxon>Eukaryota</taxon>
        <taxon>Viridiplantae</taxon>
        <taxon>Chlorophyta</taxon>
        <taxon>core chlorophytes</taxon>
        <taxon>Trebouxiophyceae</taxon>
        <taxon>Chlorellales</taxon>
        <taxon>Chlorellaceae</taxon>
        <taxon>Apatococcus</taxon>
    </lineage>
</organism>
<accession>A0AAW1S3J3</accession>
<feature type="transmembrane region" description="Helical" evidence="1">
    <location>
        <begin position="65"/>
        <end position="83"/>
    </location>
</feature>
<feature type="domain" description="SET" evidence="2">
    <location>
        <begin position="143"/>
        <end position="259"/>
    </location>
</feature>
<dbReference type="SMART" id="SM00317">
    <property type="entry name" value="SET"/>
    <property type="match status" value="1"/>
</dbReference>
<proteinExistence type="predicted"/>
<dbReference type="AlphaFoldDB" id="A0AAW1S3J3"/>
<protein>
    <recommendedName>
        <fullName evidence="2">SET domain-containing protein</fullName>
    </recommendedName>
</protein>
<dbReference type="Gene3D" id="2.170.270.10">
    <property type="entry name" value="SET domain"/>
    <property type="match status" value="1"/>
</dbReference>
<gene>
    <name evidence="3" type="ORF">WJX74_001697</name>
</gene>
<dbReference type="PROSITE" id="PS50280">
    <property type="entry name" value="SET"/>
    <property type="match status" value="1"/>
</dbReference>
<dbReference type="Proteomes" id="UP001438707">
    <property type="component" value="Unassembled WGS sequence"/>
</dbReference>
<evidence type="ECO:0000259" key="2">
    <source>
        <dbReference type="PROSITE" id="PS50280"/>
    </source>
</evidence>
<dbReference type="Pfam" id="PF00856">
    <property type="entry name" value="SET"/>
    <property type="match status" value="1"/>
</dbReference>
<comment type="caution">
    <text evidence="3">The sequence shown here is derived from an EMBL/GenBank/DDBJ whole genome shotgun (WGS) entry which is preliminary data.</text>
</comment>
<keyword evidence="1" id="KW-0472">Membrane</keyword>